<reference evidence="2" key="1">
    <citation type="submission" date="2016-11" db="UniProtKB">
        <authorList>
            <consortium name="WormBaseParasite"/>
        </authorList>
    </citation>
    <scope>IDENTIFICATION</scope>
</reference>
<dbReference type="Proteomes" id="UP000095287">
    <property type="component" value="Unplaced"/>
</dbReference>
<accession>A0A1I8AIV7</accession>
<dbReference type="AlphaFoldDB" id="A0A1I8AIV7"/>
<evidence type="ECO:0000313" key="2">
    <source>
        <dbReference type="WBParaSite" id="L893_g6418.t1"/>
    </source>
</evidence>
<keyword evidence="1" id="KW-1185">Reference proteome</keyword>
<evidence type="ECO:0000313" key="1">
    <source>
        <dbReference type="Proteomes" id="UP000095287"/>
    </source>
</evidence>
<sequence length="85" mass="9032">MNEKHRISVYLETHSLQSRGSIVSLAETGLVRGDERASARKRGVQLIGEKPDCPTEGTLISGAHLCCLSAEDGTLVVSAGIVENL</sequence>
<organism evidence="1 2">
    <name type="scientific">Steinernema glaseri</name>
    <dbReference type="NCBI Taxonomy" id="37863"/>
    <lineage>
        <taxon>Eukaryota</taxon>
        <taxon>Metazoa</taxon>
        <taxon>Ecdysozoa</taxon>
        <taxon>Nematoda</taxon>
        <taxon>Chromadorea</taxon>
        <taxon>Rhabditida</taxon>
        <taxon>Tylenchina</taxon>
        <taxon>Panagrolaimomorpha</taxon>
        <taxon>Strongyloidoidea</taxon>
        <taxon>Steinernematidae</taxon>
        <taxon>Steinernema</taxon>
    </lineage>
</organism>
<proteinExistence type="predicted"/>
<protein>
    <submittedName>
        <fullName evidence="2">PAAR domain-containing protein</fullName>
    </submittedName>
</protein>
<name>A0A1I8AIV7_9BILA</name>
<dbReference type="WBParaSite" id="L893_g6418.t1">
    <property type="protein sequence ID" value="L893_g6418.t1"/>
    <property type="gene ID" value="L893_g6418"/>
</dbReference>